<dbReference type="Gene3D" id="3.40.50.150">
    <property type="entry name" value="Vaccinia Virus protein VP39"/>
    <property type="match status" value="1"/>
</dbReference>
<gene>
    <name evidence="1" type="ORF">GCM10010967_00700</name>
</gene>
<dbReference type="Proteomes" id="UP000632339">
    <property type="component" value="Unassembled WGS sequence"/>
</dbReference>
<evidence type="ECO:0000313" key="2">
    <source>
        <dbReference type="Proteomes" id="UP000632339"/>
    </source>
</evidence>
<dbReference type="SUPFAM" id="SSF53335">
    <property type="entry name" value="S-adenosyl-L-methionine-dependent methyltransferases"/>
    <property type="match status" value="1"/>
</dbReference>
<dbReference type="InterPro" id="IPR008884">
    <property type="entry name" value="TylF_MeTrfase"/>
</dbReference>
<comment type="caution">
    <text evidence="1">The sequence shown here is derived from an EMBL/GenBank/DDBJ whole genome shotgun (WGS) entry which is preliminary data.</text>
</comment>
<evidence type="ECO:0000313" key="1">
    <source>
        <dbReference type="EMBL" id="GGM73092.1"/>
    </source>
</evidence>
<dbReference type="EMBL" id="BMLI01000001">
    <property type="protein sequence ID" value="GGM73092.1"/>
    <property type="molecule type" value="Genomic_DNA"/>
</dbReference>
<dbReference type="Pfam" id="PF05711">
    <property type="entry name" value="TylF"/>
    <property type="match status" value="1"/>
</dbReference>
<dbReference type="RefSeq" id="WP_019941424.1">
    <property type="nucleotide sequence ID" value="NZ_BMLI01000001.1"/>
</dbReference>
<dbReference type="InterPro" id="IPR029063">
    <property type="entry name" value="SAM-dependent_MTases_sf"/>
</dbReference>
<name>A0ABQ2HAF6_9BACT</name>
<dbReference type="PANTHER" id="PTHR40036:SF1">
    <property type="entry name" value="MACROCIN O-METHYLTRANSFERASE"/>
    <property type="match status" value="1"/>
</dbReference>
<organism evidence="1 2">
    <name type="scientific">Dyadobacter beijingensis</name>
    <dbReference type="NCBI Taxonomy" id="365489"/>
    <lineage>
        <taxon>Bacteria</taxon>
        <taxon>Pseudomonadati</taxon>
        <taxon>Bacteroidota</taxon>
        <taxon>Cytophagia</taxon>
        <taxon>Cytophagales</taxon>
        <taxon>Spirosomataceae</taxon>
        <taxon>Dyadobacter</taxon>
    </lineage>
</organism>
<proteinExistence type="predicted"/>
<protein>
    <recommendedName>
        <fullName evidence="3">Macrocin-O-methyltransferase (TylF)</fullName>
    </recommendedName>
</protein>
<sequence>MEATVSNEHHIQANLANHSEKEKSLFSEYGDYFDNSPITTSGKLQNFTKYVRRQDISRFLAKNELFKLQLNVAGSIVECGCFQGGGTMAFAQLSAIYEPFNHTRKIISFDTFSGFPGLSEKDANSAREYKAGDLAVYNGIEDEIRNSATLLDKNRPVSHIHKVELVKGDACEEIPKYLESNPHLIISLIYFDFDIYEPTKVALETFLPRIPKGGIIAFDELNTKVFPGETLALLDTYGIKNARLQRTMFDPYISYAVIE</sequence>
<accession>A0ABQ2HAF6</accession>
<dbReference type="PANTHER" id="PTHR40036">
    <property type="entry name" value="MACROCIN O-METHYLTRANSFERASE"/>
    <property type="match status" value="1"/>
</dbReference>
<reference evidence="2" key="1">
    <citation type="journal article" date="2019" name="Int. J. Syst. Evol. Microbiol.">
        <title>The Global Catalogue of Microorganisms (GCM) 10K type strain sequencing project: providing services to taxonomists for standard genome sequencing and annotation.</title>
        <authorList>
            <consortium name="The Broad Institute Genomics Platform"/>
            <consortium name="The Broad Institute Genome Sequencing Center for Infectious Disease"/>
            <person name="Wu L."/>
            <person name="Ma J."/>
        </authorList>
    </citation>
    <scope>NUCLEOTIDE SEQUENCE [LARGE SCALE GENOMIC DNA]</scope>
    <source>
        <strain evidence="2">CGMCC 1.6375</strain>
    </source>
</reference>
<evidence type="ECO:0008006" key="3">
    <source>
        <dbReference type="Google" id="ProtNLM"/>
    </source>
</evidence>
<keyword evidence="2" id="KW-1185">Reference proteome</keyword>